<protein>
    <recommendedName>
        <fullName evidence="4">Nitrogen regulatory protein areA GATA-like domain-containing protein</fullName>
    </recommendedName>
</protein>
<evidence type="ECO:0000313" key="2">
    <source>
        <dbReference type="EMBL" id="OAA62444.1"/>
    </source>
</evidence>
<feature type="compositionally biased region" description="Basic and acidic residues" evidence="1">
    <location>
        <begin position="310"/>
        <end position="330"/>
    </location>
</feature>
<dbReference type="STRING" id="1081102.A0A167VBV2"/>
<feature type="compositionally biased region" description="Low complexity" evidence="1">
    <location>
        <begin position="489"/>
        <end position="504"/>
    </location>
</feature>
<feature type="region of interest" description="Disordered" evidence="1">
    <location>
        <begin position="177"/>
        <end position="581"/>
    </location>
</feature>
<feature type="compositionally biased region" description="Low complexity" evidence="1">
    <location>
        <begin position="572"/>
        <end position="581"/>
    </location>
</feature>
<evidence type="ECO:0000256" key="1">
    <source>
        <dbReference type="SAM" id="MobiDB-lite"/>
    </source>
</evidence>
<feature type="compositionally biased region" description="Polar residues" evidence="1">
    <location>
        <begin position="331"/>
        <end position="342"/>
    </location>
</feature>
<feature type="region of interest" description="Disordered" evidence="1">
    <location>
        <begin position="1"/>
        <end position="66"/>
    </location>
</feature>
<dbReference type="EMBL" id="AZHD01000006">
    <property type="protein sequence ID" value="OAA62444.1"/>
    <property type="molecule type" value="Genomic_DNA"/>
</dbReference>
<feature type="region of interest" description="Disordered" evidence="1">
    <location>
        <begin position="641"/>
        <end position="760"/>
    </location>
</feature>
<feature type="compositionally biased region" description="Low complexity" evidence="1">
    <location>
        <begin position="516"/>
        <end position="535"/>
    </location>
</feature>
<feature type="compositionally biased region" description="Basic and acidic residues" evidence="1">
    <location>
        <begin position="186"/>
        <end position="198"/>
    </location>
</feature>
<feature type="compositionally biased region" description="Basic and acidic residues" evidence="1">
    <location>
        <begin position="33"/>
        <end position="45"/>
    </location>
</feature>
<sequence length="760" mass="80866">MVRGLDSASKQLEKAKGESQAGSQAGNGPNNRRTTDQEAHNRPGRADGTNKAASMAVREATGTAPSDVADNAIEEALPLLPQGIVENTSEIYVEIANYEIVPLDKLKEYWRVYTTTHRKLYDPTANRLECFWWHVWGSNCRNLSGKTLAKLYENISTGPTFVPLRMPTRRYEGPTFASYVQPLAPKESKPKEQDESRRPNRGTSDVSGTTTSSERATKIPQATHEKGSEDDDLEGDDEDAATGQAAQMKTLSSSSSRPPPPQSILRKPRPSLSGPRLTPRFALPSGEPSEDDESEHPSGADANDSTIVGERARHEDTVASEPGRSDEHQAEPTSSPHGSNKTGVAKRGARASVKSKQAKKKFVVNSAASKRKAVVAKRSGSQSSTASEATATREPHPQPASPHSGQNLIEEEEVEEPNSFSSTASKQGHLVPTSQKQKQQQQEPSFPSAKAAGKQPVRSQSQAPQQAQQQQTSLLTALPPTTMPPPTQPLSAVVPKVAVPVAAKGPRRPPGVSQKSGLSAASESYTSSVSSSVLEMPTVSRNRQPNQSTGRVKRQSTLPYDMGRGAPVAATPPSLSPLSPLANTGAGAAALAPRLLRSMSQDSYALRQPPGAEDGQLLPALPPAVSSPVVVAPSMVAASGVFSEVEGPDPFDVYAKTGLDESEPGGERPQLRVGGSSGSGSSSSGGGGGGGFSYSDPSQMHRPQFTPTRPTQTPRIPFARTRSQLNIILDREKERLGEGSFASWRGSRNGRDNHESSPRD</sequence>
<feature type="compositionally biased region" description="Low complexity" evidence="1">
    <location>
        <begin position="459"/>
        <end position="480"/>
    </location>
</feature>
<gene>
    <name evidence="2" type="ORF">SPI_03984</name>
</gene>
<feature type="compositionally biased region" description="Polar residues" evidence="1">
    <location>
        <begin position="20"/>
        <end position="32"/>
    </location>
</feature>
<feature type="compositionally biased region" description="Low complexity" evidence="1">
    <location>
        <begin position="202"/>
        <end position="213"/>
    </location>
</feature>
<feature type="compositionally biased region" description="Gly residues" evidence="1">
    <location>
        <begin position="675"/>
        <end position="692"/>
    </location>
</feature>
<keyword evidence="3" id="KW-1185">Reference proteome</keyword>
<feature type="compositionally biased region" description="Polar residues" evidence="1">
    <location>
        <begin position="539"/>
        <end position="558"/>
    </location>
</feature>
<accession>A0A167VBV2</accession>
<dbReference type="AlphaFoldDB" id="A0A167VBV2"/>
<evidence type="ECO:0000313" key="3">
    <source>
        <dbReference type="Proteomes" id="UP000076874"/>
    </source>
</evidence>
<feature type="compositionally biased region" description="Acidic residues" evidence="1">
    <location>
        <begin position="228"/>
        <end position="240"/>
    </location>
</feature>
<proteinExistence type="predicted"/>
<organism evidence="2 3">
    <name type="scientific">Niveomyces insectorum RCEF 264</name>
    <dbReference type="NCBI Taxonomy" id="1081102"/>
    <lineage>
        <taxon>Eukaryota</taxon>
        <taxon>Fungi</taxon>
        <taxon>Dikarya</taxon>
        <taxon>Ascomycota</taxon>
        <taxon>Pezizomycotina</taxon>
        <taxon>Sordariomycetes</taxon>
        <taxon>Hypocreomycetidae</taxon>
        <taxon>Hypocreales</taxon>
        <taxon>Cordycipitaceae</taxon>
        <taxon>Niveomyces</taxon>
    </lineage>
</organism>
<name>A0A167VBV2_9HYPO</name>
<feature type="compositionally biased region" description="Low complexity" evidence="1">
    <location>
        <begin position="702"/>
        <end position="718"/>
    </location>
</feature>
<comment type="caution">
    <text evidence="2">The sequence shown here is derived from an EMBL/GenBank/DDBJ whole genome shotgun (WGS) entry which is preliminary data.</text>
</comment>
<reference evidence="2 3" key="1">
    <citation type="journal article" date="2016" name="Genome Biol. Evol.">
        <title>Divergent and convergent evolution of fungal pathogenicity.</title>
        <authorList>
            <person name="Shang Y."/>
            <person name="Xiao G."/>
            <person name="Zheng P."/>
            <person name="Cen K."/>
            <person name="Zhan S."/>
            <person name="Wang C."/>
        </authorList>
    </citation>
    <scope>NUCLEOTIDE SEQUENCE [LARGE SCALE GENOMIC DNA]</scope>
    <source>
        <strain evidence="2 3">RCEF 264</strain>
    </source>
</reference>
<feature type="compositionally biased region" description="Basic and acidic residues" evidence="1">
    <location>
        <begin position="749"/>
        <end position="760"/>
    </location>
</feature>
<dbReference type="OrthoDB" id="5424234at2759"/>
<evidence type="ECO:0008006" key="4">
    <source>
        <dbReference type="Google" id="ProtNLM"/>
    </source>
</evidence>
<dbReference type="Proteomes" id="UP000076874">
    <property type="component" value="Unassembled WGS sequence"/>
</dbReference>
<feature type="compositionally biased region" description="Low complexity" evidence="1">
    <location>
        <begin position="376"/>
        <end position="390"/>
    </location>
</feature>